<evidence type="ECO:0000313" key="13">
    <source>
        <dbReference type="Proteomes" id="UP000682111"/>
    </source>
</evidence>
<dbReference type="GO" id="GO:0022857">
    <property type="term" value="F:transmembrane transporter activity"/>
    <property type="evidence" value="ECO:0007669"/>
    <property type="project" value="InterPro"/>
</dbReference>
<keyword evidence="13" id="KW-1185">Reference proteome</keyword>
<feature type="transmembrane region" description="Helical" evidence="11">
    <location>
        <begin position="290"/>
        <end position="311"/>
    </location>
</feature>
<dbReference type="InterPro" id="IPR000522">
    <property type="entry name" value="ABC_transptr_permease_BtuC"/>
</dbReference>
<keyword evidence="9" id="KW-0406">Ion transport</keyword>
<protein>
    <submittedName>
        <fullName evidence="12">ABC transporter permease protein YclO</fullName>
    </submittedName>
</protein>
<evidence type="ECO:0000256" key="4">
    <source>
        <dbReference type="ARBA" id="ARBA00022475"/>
    </source>
</evidence>
<dbReference type="PANTHER" id="PTHR30472:SF19">
    <property type="entry name" value="PETROBACTIN IMPORT SYSTEM PERMEASE PROTEIN YCLO"/>
    <property type="match status" value="1"/>
</dbReference>
<dbReference type="FunFam" id="1.10.3470.10:FF:000004">
    <property type="entry name" value="Iron compound ABC transporter, permease"/>
    <property type="match status" value="1"/>
</dbReference>
<dbReference type="GO" id="GO:0033214">
    <property type="term" value="P:siderophore-iron import into cell"/>
    <property type="evidence" value="ECO:0007669"/>
    <property type="project" value="TreeGrafter"/>
</dbReference>
<dbReference type="OrthoDB" id="9796260at2"/>
<dbReference type="CDD" id="cd06550">
    <property type="entry name" value="TM_ABC_iron-siderophores_like"/>
    <property type="match status" value="1"/>
</dbReference>
<gene>
    <name evidence="12" type="primary">yclO</name>
    <name evidence="12" type="ORF">J27TS8_21360</name>
</gene>
<keyword evidence="10 11" id="KW-0472">Membrane</keyword>
<evidence type="ECO:0000256" key="11">
    <source>
        <dbReference type="SAM" id="Phobius"/>
    </source>
</evidence>
<feature type="transmembrane region" description="Helical" evidence="11">
    <location>
        <begin position="224"/>
        <end position="252"/>
    </location>
</feature>
<dbReference type="EMBL" id="BORC01000003">
    <property type="protein sequence ID" value="GIN62143.1"/>
    <property type="molecule type" value="Genomic_DNA"/>
</dbReference>
<feature type="transmembrane region" description="Helical" evidence="11">
    <location>
        <begin position="264"/>
        <end position="284"/>
    </location>
</feature>
<reference evidence="12" key="1">
    <citation type="submission" date="2021-03" db="EMBL/GenBank/DDBJ databases">
        <title>Antimicrobial resistance genes in bacteria isolated from Japanese honey, and their potential for conferring macrolide and lincosamide resistance in the American foulbrood pathogen Paenibacillus larvae.</title>
        <authorList>
            <person name="Okamoto M."/>
            <person name="Kumagai M."/>
            <person name="Kanamori H."/>
            <person name="Takamatsu D."/>
        </authorList>
    </citation>
    <scope>NUCLEOTIDE SEQUENCE</scope>
    <source>
        <strain evidence="12">J27TS8</strain>
    </source>
</reference>
<comment type="subcellular location">
    <subcellularLocation>
        <location evidence="1">Cell membrane</location>
        <topology evidence="1">Multi-pass membrane protein</topology>
    </subcellularLocation>
</comment>
<dbReference type="Gene3D" id="1.10.3470.10">
    <property type="entry name" value="ABC transporter involved in vitamin B12 uptake, BtuC"/>
    <property type="match status" value="1"/>
</dbReference>
<feature type="transmembrane region" description="Helical" evidence="11">
    <location>
        <begin position="78"/>
        <end position="97"/>
    </location>
</feature>
<dbReference type="Pfam" id="PF01032">
    <property type="entry name" value="FecCD"/>
    <property type="match status" value="1"/>
</dbReference>
<keyword evidence="8" id="KW-0408">Iron</keyword>
<keyword evidence="3" id="KW-0813">Transport</keyword>
<evidence type="ECO:0000256" key="1">
    <source>
        <dbReference type="ARBA" id="ARBA00004651"/>
    </source>
</evidence>
<evidence type="ECO:0000256" key="6">
    <source>
        <dbReference type="ARBA" id="ARBA00022692"/>
    </source>
</evidence>
<feature type="transmembrane region" description="Helical" evidence="11">
    <location>
        <begin position="176"/>
        <end position="194"/>
    </location>
</feature>
<organism evidence="12 13">
    <name type="scientific">Robertmurraya siralis</name>
    <dbReference type="NCBI Taxonomy" id="77777"/>
    <lineage>
        <taxon>Bacteria</taxon>
        <taxon>Bacillati</taxon>
        <taxon>Bacillota</taxon>
        <taxon>Bacilli</taxon>
        <taxon>Bacillales</taxon>
        <taxon>Bacillaceae</taxon>
        <taxon>Robertmurraya</taxon>
    </lineage>
</organism>
<accession>A0A919WHK1</accession>
<proteinExistence type="inferred from homology"/>
<evidence type="ECO:0000256" key="7">
    <source>
        <dbReference type="ARBA" id="ARBA00022989"/>
    </source>
</evidence>
<dbReference type="AlphaFoldDB" id="A0A919WHK1"/>
<evidence type="ECO:0000256" key="5">
    <source>
        <dbReference type="ARBA" id="ARBA00022496"/>
    </source>
</evidence>
<evidence type="ECO:0000256" key="10">
    <source>
        <dbReference type="ARBA" id="ARBA00023136"/>
    </source>
</evidence>
<name>A0A919WHK1_9BACI</name>
<dbReference type="InterPro" id="IPR037294">
    <property type="entry name" value="ABC_BtuC-like"/>
</dbReference>
<dbReference type="SUPFAM" id="SSF81345">
    <property type="entry name" value="ABC transporter involved in vitamin B12 uptake, BtuC"/>
    <property type="match status" value="1"/>
</dbReference>
<feature type="transmembrane region" description="Helical" evidence="11">
    <location>
        <begin position="104"/>
        <end position="123"/>
    </location>
</feature>
<feature type="transmembrane region" description="Helical" evidence="11">
    <location>
        <begin position="129"/>
        <end position="155"/>
    </location>
</feature>
<evidence type="ECO:0000313" key="12">
    <source>
        <dbReference type="EMBL" id="GIN62143.1"/>
    </source>
</evidence>
<comment type="caution">
    <text evidence="12">The sequence shown here is derived from an EMBL/GenBank/DDBJ whole genome shotgun (WGS) entry which is preliminary data.</text>
</comment>
<feature type="transmembrane region" description="Helical" evidence="11">
    <location>
        <begin position="6"/>
        <end position="27"/>
    </location>
</feature>
<dbReference type="RefSeq" id="WP_095311513.1">
    <property type="nucleotide sequence ID" value="NZ_BORC01000003.1"/>
</dbReference>
<dbReference type="PANTHER" id="PTHR30472">
    <property type="entry name" value="FERRIC ENTEROBACTIN TRANSPORT SYSTEM PERMEASE PROTEIN"/>
    <property type="match status" value="1"/>
</dbReference>
<keyword evidence="6 11" id="KW-0812">Transmembrane</keyword>
<evidence type="ECO:0000256" key="2">
    <source>
        <dbReference type="ARBA" id="ARBA00007935"/>
    </source>
</evidence>
<sequence>MRRNNLKLIILFILALSLTAAYIFVNLGPVWEYVLPRRTLKIVAIVVTGAVIAFSTVIFQTITNNRILTPSIIGLDSLYMLIQTFLIFVFGSMNFVVTDKNFNFVLSVGLMILFAGLLYKFLFKGEGQNIYILLLVGIICGTFFGSITDFMQVLIDPNEFLIVQDRMFASFNNVNTDLLIVSILFIVLAGLYFARFYKYLDVLSLGKEQAINLGVDYDYVVKRLLIIVAVLISVATALVGPITFLGLLVANIAHQFLNTYRHSYLLTGSILISIVALVGGQFLVERIFTFSTTISVIINFIGGVYFIYLLLKESKKW</sequence>
<evidence type="ECO:0000256" key="3">
    <source>
        <dbReference type="ARBA" id="ARBA00022448"/>
    </source>
</evidence>
<keyword evidence="7 11" id="KW-1133">Transmembrane helix</keyword>
<dbReference type="GO" id="GO:0005886">
    <property type="term" value="C:plasma membrane"/>
    <property type="evidence" value="ECO:0007669"/>
    <property type="project" value="UniProtKB-SubCell"/>
</dbReference>
<comment type="similarity">
    <text evidence="2">Belongs to the binding-protein-dependent transport system permease family. FecCD subfamily.</text>
</comment>
<keyword evidence="5" id="KW-0410">Iron transport</keyword>
<dbReference type="Proteomes" id="UP000682111">
    <property type="component" value="Unassembled WGS sequence"/>
</dbReference>
<feature type="transmembrane region" description="Helical" evidence="11">
    <location>
        <begin position="39"/>
        <end position="58"/>
    </location>
</feature>
<evidence type="ECO:0000256" key="9">
    <source>
        <dbReference type="ARBA" id="ARBA00023065"/>
    </source>
</evidence>
<keyword evidence="4" id="KW-1003">Cell membrane</keyword>
<evidence type="ECO:0000256" key="8">
    <source>
        <dbReference type="ARBA" id="ARBA00023004"/>
    </source>
</evidence>